<evidence type="ECO:0000313" key="2">
    <source>
        <dbReference type="Proteomes" id="UP000004525"/>
    </source>
</evidence>
<name>C2JUJ1_LACRM</name>
<comment type="caution">
    <text evidence="1">The sequence shown here is derived from an EMBL/GenBank/DDBJ whole genome shotgun (WGS) entry which is preliminary data.</text>
</comment>
<dbReference type="AlphaFoldDB" id="C2JUJ1"/>
<gene>
    <name evidence="1" type="ORF">HMPREF0539_0575</name>
</gene>
<reference evidence="1" key="1">
    <citation type="submission" date="2009-01" db="EMBL/GenBank/DDBJ databases">
        <authorList>
            <person name="Qin X."/>
            <person name="Bachman B."/>
            <person name="Battles P."/>
            <person name="Bell A."/>
            <person name="Bess C."/>
            <person name="Bickham C."/>
            <person name="Chaboub L."/>
            <person name="Chen D."/>
            <person name="Coyle M."/>
            <person name="Deiros D.R."/>
            <person name="Dinh H."/>
            <person name="Forbes L."/>
            <person name="Fowler G."/>
            <person name="Francisco L."/>
            <person name="Fu Q."/>
            <person name="Gubbala S."/>
            <person name="Hale W."/>
            <person name="Han Y."/>
            <person name="Hemphill L."/>
            <person name="Highlander S.K."/>
            <person name="Hirani K."/>
            <person name="Hogues M."/>
            <person name="Jackson L."/>
            <person name="Jakkamsetti A."/>
            <person name="Javaid M."/>
            <person name="Jiang H."/>
            <person name="Korchina V."/>
            <person name="Kovar C."/>
            <person name="Lara F."/>
            <person name="Lee S."/>
            <person name="Mata R."/>
            <person name="Mathew T."/>
            <person name="Moen C."/>
            <person name="Morales K."/>
            <person name="Munidasa M."/>
            <person name="Nazareth L."/>
            <person name="Ngo R."/>
            <person name="Nguyen L."/>
            <person name="Okwuonu G."/>
            <person name="Ongeri F."/>
            <person name="Patil S."/>
            <person name="Petrosino J."/>
            <person name="Pham C."/>
            <person name="Pham P."/>
            <person name="Pu L.-L."/>
            <person name="Puazo M."/>
            <person name="Raj R."/>
            <person name="Reid J."/>
            <person name="Rouhana J."/>
            <person name="Saada N."/>
            <person name="Shang Y."/>
            <person name="Simmons D."/>
            <person name="Thornton R."/>
            <person name="Warren J."/>
            <person name="Weissenberger G."/>
            <person name="Zhang J."/>
            <person name="Zhang L."/>
            <person name="Zhou C."/>
            <person name="Zhu D."/>
            <person name="Muzny D."/>
            <person name="Worley K."/>
            <person name="Gibbs R."/>
        </authorList>
    </citation>
    <scope>NUCLEOTIDE SEQUENCE [LARGE SCALE GENOMIC DNA]</scope>
    <source>
        <strain evidence="1">LMS2-1</strain>
    </source>
</reference>
<organism evidence="1 2">
    <name type="scientific">Lacticaseibacillus rhamnosus (strain LMS2-1)</name>
    <dbReference type="NCBI Taxonomy" id="525361"/>
    <lineage>
        <taxon>Bacteria</taxon>
        <taxon>Bacillati</taxon>
        <taxon>Bacillota</taxon>
        <taxon>Bacilli</taxon>
        <taxon>Lactobacillales</taxon>
        <taxon>Lactobacillaceae</taxon>
        <taxon>Lacticaseibacillus</taxon>
    </lineage>
</organism>
<proteinExistence type="predicted"/>
<accession>C2JUJ1</accession>
<dbReference type="EMBL" id="ACIZ01000022">
    <property type="protein sequence ID" value="EEN81251.1"/>
    <property type="molecule type" value="Genomic_DNA"/>
</dbReference>
<sequence length="41" mass="5023">MQTRKRYFSRHYQEKFSLTEIFIWRLTQAAGGYKLAVIKKK</sequence>
<dbReference type="HOGENOM" id="CLU_3272011_0_0_9"/>
<keyword evidence="2" id="KW-1185">Reference proteome</keyword>
<protein>
    <submittedName>
        <fullName evidence="1">Uncharacterized protein</fullName>
    </submittedName>
</protein>
<evidence type="ECO:0000313" key="1">
    <source>
        <dbReference type="EMBL" id="EEN81251.1"/>
    </source>
</evidence>
<dbReference type="Proteomes" id="UP000004525">
    <property type="component" value="Unassembled WGS sequence"/>
</dbReference>